<evidence type="ECO:0000256" key="3">
    <source>
        <dbReference type="ARBA" id="ARBA00022723"/>
    </source>
</evidence>
<dbReference type="InterPro" id="IPR001405">
    <property type="entry name" value="UPF0758"/>
</dbReference>
<dbReference type="PANTHER" id="PTHR30471:SF3">
    <property type="entry name" value="UPF0758 PROTEIN YEES-RELATED"/>
    <property type="match status" value="1"/>
</dbReference>
<dbReference type="InterPro" id="IPR037518">
    <property type="entry name" value="MPN"/>
</dbReference>
<sequence>MENHMNDNRKIKEIPNENRPYEKCLKLGAQALTDEELLAVLLRSGSSGSSSLELAGEVLHLSRDKEGLPGLHQLSLQQLKSIRGIGTVKAVQLKCIGELSKRIAVSVAEKGVSFDHPASIANFYMEQLRHQEQELLLCMMLDCKNHRLGEETVFKGTVNMSLVNPREIFLAALSYHAVGILLVHNHPSGDPTPSKADLNITKRVQNAGAMLGIPLLDHIIIGDCRYISFREQGLFE</sequence>
<dbReference type="EMBL" id="BAABZQ010000001">
    <property type="protein sequence ID" value="GAA6500408.1"/>
    <property type="molecule type" value="Genomic_DNA"/>
</dbReference>
<protein>
    <submittedName>
        <fullName evidence="9">DNA repair protein RadC</fullName>
    </submittedName>
</protein>
<evidence type="ECO:0000256" key="1">
    <source>
        <dbReference type="ARBA" id="ARBA00010243"/>
    </source>
</evidence>
<dbReference type="PROSITE" id="PS50249">
    <property type="entry name" value="MPN"/>
    <property type="match status" value="1"/>
</dbReference>
<organism evidence="9 10">
    <name type="scientific">Blautia parvula</name>
    <dbReference type="NCBI Taxonomy" id="2877527"/>
    <lineage>
        <taxon>Bacteria</taxon>
        <taxon>Bacillati</taxon>
        <taxon>Bacillota</taxon>
        <taxon>Clostridia</taxon>
        <taxon>Lachnospirales</taxon>
        <taxon>Lachnospiraceae</taxon>
        <taxon>Blautia</taxon>
    </lineage>
</organism>
<keyword evidence="5" id="KW-0862">Zinc</keyword>
<dbReference type="InterPro" id="IPR020891">
    <property type="entry name" value="UPF0758_CS"/>
</dbReference>
<feature type="domain" description="MPN" evidence="8">
    <location>
        <begin position="113"/>
        <end position="235"/>
    </location>
</feature>
<comment type="similarity">
    <text evidence="1 7">Belongs to the UPF0758 family.</text>
</comment>
<dbReference type="PANTHER" id="PTHR30471">
    <property type="entry name" value="DNA REPAIR PROTEIN RADC"/>
    <property type="match status" value="1"/>
</dbReference>
<proteinExistence type="inferred from homology"/>
<dbReference type="PROSITE" id="PS01302">
    <property type="entry name" value="UPF0758"/>
    <property type="match status" value="1"/>
</dbReference>
<dbReference type="Pfam" id="PF04002">
    <property type="entry name" value="RadC"/>
    <property type="match status" value="1"/>
</dbReference>
<evidence type="ECO:0000256" key="4">
    <source>
        <dbReference type="ARBA" id="ARBA00022801"/>
    </source>
</evidence>
<dbReference type="InterPro" id="IPR025657">
    <property type="entry name" value="RadC_JAB"/>
</dbReference>
<dbReference type="Pfam" id="PF20582">
    <property type="entry name" value="UPF0758_N"/>
    <property type="match status" value="1"/>
</dbReference>
<gene>
    <name evidence="9" type="primary">radC</name>
    <name evidence="9" type="ORF">K340107D12_32240</name>
</gene>
<keyword evidence="2" id="KW-0645">Protease</keyword>
<dbReference type="Gene3D" id="3.40.140.10">
    <property type="entry name" value="Cytidine Deaminase, domain 2"/>
    <property type="match status" value="1"/>
</dbReference>
<dbReference type="NCBIfam" id="TIGR00608">
    <property type="entry name" value="radc"/>
    <property type="match status" value="1"/>
</dbReference>
<comment type="caution">
    <text evidence="9">The sequence shown here is derived from an EMBL/GenBank/DDBJ whole genome shotgun (WGS) entry which is preliminary data.</text>
</comment>
<evidence type="ECO:0000259" key="8">
    <source>
        <dbReference type="PROSITE" id="PS50249"/>
    </source>
</evidence>
<dbReference type="Proteomes" id="UP001600941">
    <property type="component" value="Unassembled WGS sequence"/>
</dbReference>
<dbReference type="InterPro" id="IPR046778">
    <property type="entry name" value="UPF0758_N"/>
</dbReference>
<evidence type="ECO:0000256" key="5">
    <source>
        <dbReference type="ARBA" id="ARBA00022833"/>
    </source>
</evidence>
<evidence type="ECO:0000256" key="6">
    <source>
        <dbReference type="ARBA" id="ARBA00023049"/>
    </source>
</evidence>
<reference evidence="9 10" key="1">
    <citation type="submission" date="2024-04" db="EMBL/GenBank/DDBJ databases">
        <title>Defined microbial consortia suppress multidrug-resistant proinflammatory Enterobacteriaceae via ecological control.</title>
        <authorList>
            <person name="Furuichi M."/>
            <person name="Kawaguchi T."/>
            <person name="Pust M."/>
            <person name="Yasuma K."/>
            <person name="Plichta D."/>
            <person name="Hasegawa N."/>
            <person name="Ohya T."/>
            <person name="Bhattarai S."/>
            <person name="Sasajima S."/>
            <person name="Aoto Y."/>
            <person name="Tuganbaev T."/>
            <person name="Yaginuma M."/>
            <person name="Ueda M."/>
            <person name="Okahashi N."/>
            <person name="Amafuji K."/>
            <person name="Kiridooshi Y."/>
            <person name="Sugita K."/>
            <person name="Strazar M."/>
            <person name="Skelly A."/>
            <person name="Suda W."/>
            <person name="Hattori M."/>
            <person name="Nakamoto N."/>
            <person name="Caballero S."/>
            <person name="Norman J."/>
            <person name="Olle B."/>
            <person name="Tanoue T."/>
            <person name="Arita M."/>
            <person name="Bucci V."/>
            <person name="Atarashi K."/>
            <person name="Xavier R."/>
            <person name="Honda K."/>
        </authorList>
    </citation>
    <scope>NUCLEOTIDE SEQUENCE [LARGE SCALE GENOMIC DNA]</scope>
    <source>
        <strain evidence="10">k34-0107-D12</strain>
    </source>
</reference>
<keyword evidence="3" id="KW-0479">Metal-binding</keyword>
<evidence type="ECO:0000313" key="9">
    <source>
        <dbReference type="EMBL" id="GAA6500408.1"/>
    </source>
</evidence>
<dbReference type="NCBIfam" id="NF000642">
    <property type="entry name" value="PRK00024.1"/>
    <property type="match status" value="1"/>
</dbReference>
<evidence type="ECO:0000256" key="7">
    <source>
        <dbReference type="RuleBase" id="RU003797"/>
    </source>
</evidence>
<evidence type="ECO:0000256" key="2">
    <source>
        <dbReference type="ARBA" id="ARBA00022670"/>
    </source>
</evidence>
<keyword evidence="10" id="KW-1185">Reference proteome</keyword>
<accession>A0ABQ0BV48</accession>
<keyword evidence="4" id="KW-0378">Hydrolase</keyword>
<dbReference type="SUPFAM" id="SSF102712">
    <property type="entry name" value="JAB1/MPN domain"/>
    <property type="match status" value="1"/>
</dbReference>
<dbReference type="CDD" id="cd08071">
    <property type="entry name" value="MPN_DUF2466"/>
    <property type="match status" value="1"/>
</dbReference>
<evidence type="ECO:0000313" key="10">
    <source>
        <dbReference type="Proteomes" id="UP001600941"/>
    </source>
</evidence>
<keyword evidence="6" id="KW-0482">Metalloprotease</keyword>
<name>A0ABQ0BV48_9FIRM</name>